<dbReference type="PRINTS" id="PR00032">
    <property type="entry name" value="HTHARAC"/>
</dbReference>
<dbReference type="PROSITE" id="PS00041">
    <property type="entry name" value="HTH_ARAC_FAMILY_1"/>
    <property type="match status" value="1"/>
</dbReference>
<protein>
    <submittedName>
        <fullName evidence="5">AraC family transcriptional regulator</fullName>
    </submittedName>
</protein>
<evidence type="ECO:0000313" key="6">
    <source>
        <dbReference type="Proteomes" id="UP001056291"/>
    </source>
</evidence>
<dbReference type="InterPro" id="IPR020449">
    <property type="entry name" value="Tscrpt_reg_AraC-type_HTH"/>
</dbReference>
<organism evidence="5 6">
    <name type="scientific">Sneathiella marina</name>
    <dbReference type="NCBI Taxonomy" id="2950108"/>
    <lineage>
        <taxon>Bacteria</taxon>
        <taxon>Pseudomonadati</taxon>
        <taxon>Pseudomonadota</taxon>
        <taxon>Alphaproteobacteria</taxon>
        <taxon>Sneathiellales</taxon>
        <taxon>Sneathiellaceae</taxon>
        <taxon>Sneathiella</taxon>
    </lineage>
</organism>
<feature type="domain" description="HTH araC/xylS-type" evidence="4">
    <location>
        <begin position="224"/>
        <end position="323"/>
    </location>
</feature>
<evidence type="ECO:0000256" key="2">
    <source>
        <dbReference type="ARBA" id="ARBA00023125"/>
    </source>
</evidence>
<evidence type="ECO:0000256" key="3">
    <source>
        <dbReference type="ARBA" id="ARBA00023163"/>
    </source>
</evidence>
<dbReference type="SUPFAM" id="SSF46689">
    <property type="entry name" value="Homeodomain-like"/>
    <property type="match status" value="1"/>
</dbReference>
<dbReference type="SMART" id="SM00342">
    <property type="entry name" value="HTH_ARAC"/>
    <property type="match status" value="1"/>
</dbReference>
<evidence type="ECO:0000256" key="1">
    <source>
        <dbReference type="ARBA" id="ARBA00023015"/>
    </source>
</evidence>
<evidence type="ECO:0000313" key="5">
    <source>
        <dbReference type="EMBL" id="USG62421.1"/>
    </source>
</evidence>
<dbReference type="EMBL" id="CP098747">
    <property type="protein sequence ID" value="USG62421.1"/>
    <property type="molecule type" value="Genomic_DNA"/>
</dbReference>
<keyword evidence="2" id="KW-0238">DNA-binding</keyword>
<dbReference type="Pfam" id="PF12833">
    <property type="entry name" value="HTH_18"/>
    <property type="match status" value="1"/>
</dbReference>
<dbReference type="Pfam" id="PF14525">
    <property type="entry name" value="AraC_binding_2"/>
    <property type="match status" value="1"/>
</dbReference>
<dbReference type="Proteomes" id="UP001056291">
    <property type="component" value="Chromosome"/>
</dbReference>
<dbReference type="PANTHER" id="PTHR43280">
    <property type="entry name" value="ARAC-FAMILY TRANSCRIPTIONAL REGULATOR"/>
    <property type="match status" value="1"/>
</dbReference>
<dbReference type="PROSITE" id="PS01124">
    <property type="entry name" value="HTH_ARAC_FAMILY_2"/>
    <property type="match status" value="1"/>
</dbReference>
<accession>A0ABY4W5F2</accession>
<name>A0ABY4W5F2_9PROT</name>
<sequence length="326" mass="37463">MKQDIFSHLARNTLPLICNTKETPTKKREDHWREVFGGLWGPLDLQNIGAQSMSGSLFSKKIGQLTFSRIEFENQAFERTKSDLRRVEEPFYSLAFPDSGQAICQIGGKTAQLIPQHVFLLNNDMEAKLRVEDSYTTLNVKIPTRALEDRLGRRTDIFEKAIENPDAIYHMMQRMIGDLLEHVEILDDRMTHFMTNQMLDTVSFFLCSGGGMSDDNIAQKAHRARILAYLDEHYWDETLTPLTIAAACNISRSYLYKIFSDGEPVIERLRRRRLELARRFIMANSAGLTMTQIAMNCGFKSSSEFSRLFKLEFGSSPSRYQQALSY</sequence>
<dbReference type="InterPro" id="IPR009057">
    <property type="entry name" value="Homeodomain-like_sf"/>
</dbReference>
<proteinExistence type="predicted"/>
<dbReference type="InterPro" id="IPR018060">
    <property type="entry name" value="HTH_AraC"/>
</dbReference>
<keyword evidence="3" id="KW-0804">Transcription</keyword>
<dbReference type="InterPro" id="IPR018062">
    <property type="entry name" value="HTH_AraC-typ_CS"/>
</dbReference>
<evidence type="ECO:0000259" key="4">
    <source>
        <dbReference type="PROSITE" id="PS01124"/>
    </source>
</evidence>
<dbReference type="RefSeq" id="WP_251936141.1">
    <property type="nucleotide sequence ID" value="NZ_CP098747.1"/>
</dbReference>
<dbReference type="Gene3D" id="1.10.10.60">
    <property type="entry name" value="Homeodomain-like"/>
    <property type="match status" value="1"/>
</dbReference>
<reference evidence="5" key="1">
    <citation type="submission" date="2022-06" db="EMBL/GenBank/DDBJ databases">
        <title>Sneathiella actinostolidae sp. nov., isolated from a sea anemonein the Western Pacific Ocean.</title>
        <authorList>
            <person name="Wei M.J."/>
        </authorList>
    </citation>
    <scope>NUCLEOTIDE SEQUENCE</scope>
    <source>
        <strain evidence="5">PHK-P5</strain>
    </source>
</reference>
<keyword evidence="1" id="KW-0805">Transcription regulation</keyword>
<dbReference type="InterPro" id="IPR035418">
    <property type="entry name" value="AraC-bd_2"/>
</dbReference>
<dbReference type="PANTHER" id="PTHR43280:SF2">
    <property type="entry name" value="HTH-TYPE TRANSCRIPTIONAL REGULATOR EXSA"/>
    <property type="match status" value="1"/>
</dbReference>
<keyword evidence="6" id="KW-1185">Reference proteome</keyword>
<gene>
    <name evidence="5" type="ORF">NBZ79_05445</name>
</gene>